<protein>
    <submittedName>
        <fullName evidence="3">Uncharacterized protein</fullName>
    </submittedName>
</protein>
<evidence type="ECO:0000313" key="3">
    <source>
        <dbReference type="EMBL" id="TCD59824.1"/>
    </source>
</evidence>
<feature type="coiled-coil region" evidence="1">
    <location>
        <begin position="160"/>
        <end position="229"/>
    </location>
</feature>
<accession>A0A4R0RBG2</accession>
<dbReference type="STRING" id="92696.A0A4R0RBG2"/>
<feature type="region of interest" description="Disordered" evidence="2">
    <location>
        <begin position="88"/>
        <end position="109"/>
    </location>
</feature>
<dbReference type="Proteomes" id="UP000292702">
    <property type="component" value="Unassembled WGS sequence"/>
</dbReference>
<keyword evidence="1" id="KW-0175">Coiled coil</keyword>
<dbReference type="EMBL" id="RWJN01000729">
    <property type="protein sequence ID" value="TCD59824.1"/>
    <property type="molecule type" value="Genomic_DNA"/>
</dbReference>
<name>A0A4R0RBG2_9APHY</name>
<proteinExistence type="predicted"/>
<evidence type="ECO:0000256" key="1">
    <source>
        <dbReference type="SAM" id="Coils"/>
    </source>
</evidence>
<feature type="region of interest" description="Disordered" evidence="2">
    <location>
        <begin position="276"/>
        <end position="295"/>
    </location>
</feature>
<dbReference type="AlphaFoldDB" id="A0A4R0RBG2"/>
<sequence>MRNLPTARARYLSSHNSTSRIQIHPVALRARLQFLIRFASARYLQGVSLSISMVGAASTPLDNDPLTLPSTSIATESAQDCGTLCEEEESVAQPPRDAGGLQPPDNFPEEDIETTLQRAQEVLDAHKLWVATQAKESTSETEWDRAVAARARAEATRVRADEAKVRADAAKVRADEAKVRADEGKIRASEGKVRTSEAKVRADTAKVKADEAKAKAVAAKAKADAAKVKADAAVAMYCSDTEEWLEMTHRRMEECEKNRRRIDEIIKAVIARGNGDLVPSTQRAHDDPQAEYAVN</sequence>
<evidence type="ECO:0000256" key="2">
    <source>
        <dbReference type="SAM" id="MobiDB-lite"/>
    </source>
</evidence>
<comment type="caution">
    <text evidence="3">The sequence shown here is derived from an EMBL/GenBank/DDBJ whole genome shotgun (WGS) entry which is preliminary data.</text>
</comment>
<organism evidence="3 4">
    <name type="scientific">Steccherinum ochraceum</name>
    <dbReference type="NCBI Taxonomy" id="92696"/>
    <lineage>
        <taxon>Eukaryota</taxon>
        <taxon>Fungi</taxon>
        <taxon>Dikarya</taxon>
        <taxon>Basidiomycota</taxon>
        <taxon>Agaricomycotina</taxon>
        <taxon>Agaricomycetes</taxon>
        <taxon>Polyporales</taxon>
        <taxon>Steccherinaceae</taxon>
        <taxon>Steccherinum</taxon>
    </lineage>
</organism>
<evidence type="ECO:0000313" key="4">
    <source>
        <dbReference type="Proteomes" id="UP000292702"/>
    </source>
</evidence>
<gene>
    <name evidence="3" type="ORF">EIP91_011353</name>
</gene>
<keyword evidence="4" id="KW-1185">Reference proteome</keyword>
<reference evidence="3 4" key="1">
    <citation type="submission" date="2018-11" db="EMBL/GenBank/DDBJ databases">
        <title>Genome assembly of Steccherinum ochraceum LE-BIN_3174, the white-rot fungus of the Steccherinaceae family (The Residual Polyporoid clade, Polyporales, Basidiomycota).</title>
        <authorList>
            <person name="Fedorova T.V."/>
            <person name="Glazunova O.A."/>
            <person name="Landesman E.O."/>
            <person name="Moiseenko K.V."/>
            <person name="Psurtseva N.V."/>
            <person name="Savinova O.S."/>
            <person name="Shakhova N.V."/>
            <person name="Tyazhelova T.V."/>
            <person name="Vasina D.V."/>
        </authorList>
    </citation>
    <scope>NUCLEOTIDE SEQUENCE [LARGE SCALE GENOMIC DNA]</scope>
    <source>
        <strain evidence="3 4">LE-BIN_3174</strain>
    </source>
</reference>